<dbReference type="SUPFAM" id="SSF53474">
    <property type="entry name" value="alpha/beta-Hydrolases"/>
    <property type="match status" value="1"/>
</dbReference>
<keyword evidence="5" id="KW-1133">Transmembrane helix</keyword>
<dbReference type="PANTHER" id="PTHR10272:SF0">
    <property type="entry name" value="PLATELET-ACTIVATING FACTOR ACETYLHYDROLASE"/>
    <property type="match status" value="1"/>
</dbReference>
<dbReference type="EMBL" id="FOQY01000037">
    <property type="protein sequence ID" value="SFK84013.1"/>
    <property type="molecule type" value="Genomic_DNA"/>
</dbReference>
<keyword evidence="5" id="KW-0472">Membrane</keyword>
<evidence type="ECO:0000256" key="5">
    <source>
        <dbReference type="SAM" id="Phobius"/>
    </source>
</evidence>
<dbReference type="AlphaFoldDB" id="A0A1I4CTA5"/>
<evidence type="ECO:0000313" key="6">
    <source>
        <dbReference type="EMBL" id="SFK84013.1"/>
    </source>
</evidence>
<protein>
    <submittedName>
        <fullName evidence="6">Platelet-activating factor acetylhydrolase, isoform II</fullName>
    </submittedName>
</protein>
<evidence type="ECO:0000256" key="4">
    <source>
        <dbReference type="SAM" id="MobiDB-lite"/>
    </source>
</evidence>
<reference evidence="7" key="1">
    <citation type="submission" date="2016-10" db="EMBL/GenBank/DDBJ databases">
        <authorList>
            <person name="Varghese N."/>
            <person name="Submissions S."/>
        </authorList>
    </citation>
    <scope>NUCLEOTIDE SEQUENCE [LARGE SCALE GENOMIC DNA]</scope>
    <source>
        <strain evidence="7">CGMCC 4.2126</strain>
    </source>
</reference>
<dbReference type="Proteomes" id="UP000199111">
    <property type="component" value="Unassembled WGS sequence"/>
</dbReference>
<keyword evidence="7" id="KW-1185">Reference proteome</keyword>
<accession>A0A1I4CTA5</accession>
<evidence type="ECO:0000256" key="3">
    <source>
        <dbReference type="ARBA" id="ARBA00023098"/>
    </source>
</evidence>
<dbReference type="InterPro" id="IPR029058">
    <property type="entry name" value="AB_hydrolase_fold"/>
</dbReference>
<evidence type="ECO:0000313" key="7">
    <source>
        <dbReference type="Proteomes" id="UP000199111"/>
    </source>
</evidence>
<evidence type="ECO:0000256" key="1">
    <source>
        <dbReference type="ARBA" id="ARBA00022801"/>
    </source>
</evidence>
<feature type="transmembrane region" description="Helical" evidence="5">
    <location>
        <begin position="83"/>
        <end position="109"/>
    </location>
</feature>
<dbReference type="GeneID" id="96302668"/>
<organism evidence="6 7">
    <name type="scientific">Streptosporangium canum</name>
    <dbReference type="NCBI Taxonomy" id="324952"/>
    <lineage>
        <taxon>Bacteria</taxon>
        <taxon>Bacillati</taxon>
        <taxon>Actinomycetota</taxon>
        <taxon>Actinomycetes</taxon>
        <taxon>Streptosporangiales</taxon>
        <taxon>Streptosporangiaceae</taxon>
        <taxon>Streptosporangium</taxon>
    </lineage>
</organism>
<sequence length="510" mass="55297">MRPLEILLSATNLLGLAIVAIPRLRALRRPGSVVPVALLLAAAQVLVEGPRWQLAPAYALTAILFLTWLTGIVRPSAVHVNRLVAGSAAGLGVPAALASVLLATVMPVFRFPEPTGPYAVGTATYHWVDAGRPELFTDAPDDHRELMAQVWYPAEPQPSAPRAPYIQDAEAVTSAMARLAGFPEPVFSQLGYVTTNAVTSARMAADRPRYPVLISLTGLSGFRAASTFQIQELVSHGYVVVGLDQPGAAAMTRFPDGREIPGWPRDKIYPLISQSWTPRPDAPTLQGEALPDGIIPYFAQDVSFALDRLAGLNEADPDGILTGRLDLERAGVFGISWGGATGAEACANDQRLKACFIMDVQMTAHVVRAGLQQPVMFMTRDTETFRLERERSGGWPEKEISETIETMTDVYQRLPGAGYYVEVPGLFHVDFTDIPVWSPVTPQLGLNGTIDAQRAHDIINAYSLAFFDKHLLGQSPSLLEFEGPSSRFPEARFTHRQGGPEQPPAAAHPR</sequence>
<keyword evidence="2" id="KW-0442">Lipid degradation</keyword>
<feature type="region of interest" description="Disordered" evidence="4">
    <location>
        <begin position="483"/>
        <end position="510"/>
    </location>
</feature>
<dbReference type="PANTHER" id="PTHR10272">
    <property type="entry name" value="PLATELET-ACTIVATING FACTOR ACETYLHYDROLASE"/>
    <property type="match status" value="1"/>
</dbReference>
<name>A0A1I4CTA5_9ACTN</name>
<feature type="transmembrane region" description="Helical" evidence="5">
    <location>
        <begin position="53"/>
        <end position="71"/>
    </location>
</feature>
<dbReference type="Gene3D" id="3.40.50.1820">
    <property type="entry name" value="alpha/beta hydrolase"/>
    <property type="match status" value="1"/>
</dbReference>
<proteinExistence type="predicted"/>
<dbReference type="GO" id="GO:0016042">
    <property type="term" value="P:lipid catabolic process"/>
    <property type="evidence" value="ECO:0007669"/>
    <property type="project" value="UniProtKB-KW"/>
</dbReference>
<evidence type="ECO:0000256" key="2">
    <source>
        <dbReference type="ARBA" id="ARBA00022963"/>
    </source>
</evidence>
<keyword evidence="3" id="KW-0443">Lipid metabolism</keyword>
<dbReference type="Pfam" id="PF03403">
    <property type="entry name" value="PAF-AH_p_II"/>
    <property type="match status" value="2"/>
</dbReference>
<dbReference type="GO" id="GO:0003847">
    <property type="term" value="F:1-alkyl-2-acetylglycerophosphocholine esterase activity"/>
    <property type="evidence" value="ECO:0007669"/>
    <property type="project" value="TreeGrafter"/>
</dbReference>
<feature type="transmembrane region" description="Helical" evidence="5">
    <location>
        <begin position="6"/>
        <end position="24"/>
    </location>
</feature>
<keyword evidence="1 6" id="KW-0378">Hydrolase</keyword>
<keyword evidence="5" id="KW-0812">Transmembrane</keyword>
<dbReference type="RefSeq" id="WP_177245439.1">
    <property type="nucleotide sequence ID" value="NZ_FOQY01000037.1"/>
</dbReference>
<gene>
    <name evidence="6" type="ORF">SAMN05216275_13757</name>
</gene>